<evidence type="ECO:0000313" key="2">
    <source>
        <dbReference type="EMBL" id="CAA9303658.1"/>
    </source>
</evidence>
<gene>
    <name evidence="2" type="ORF">AVDCRST_MAG56-5710</name>
</gene>
<feature type="non-terminal residue" evidence="2">
    <location>
        <position position="1"/>
    </location>
</feature>
<feature type="region of interest" description="Disordered" evidence="1">
    <location>
        <begin position="1"/>
        <end position="72"/>
    </location>
</feature>
<feature type="compositionally biased region" description="Basic residues" evidence="1">
    <location>
        <begin position="33"/>
        <end position="53"/>
    </location>
</feature>
<evidence type="ECO:0000256" key="1">
    <source>
        <dbReference type="SAM" id="MobiDB-lite"/>
    </source>
</evidence>
<organism evidence="2">
    <name type="scientific">uncultured Cytophagales bacterium</name>
    <dbReference type="NCBI Taxonomy" id="158755"/>
    <lineage>
        <taxon>Bacteria</taxon>
        <taxon>Pseudomonadati</taxon>
        <taxon>Bacteroidota</taxon>
        <taxon>Sphingobacteriia</taxon>
        <taxon>Sphingobacteriales</taxon>
        <taxon>environmental samples</taxon>
    </lineage>
</organism>
<name>A0A6J4KEI2_9SPHI</name>
<dbReference type="EMBL" id="CADCTQ010000467">
    <property type="protein sequence ID" value="CAA9303658.1"/>
    <property type="molecule type" value="Genomic_DNA"/>
</dbReference>
<proteinExistence type="predicted"/>
<feature type="non-terminal residue" evidence="2">
    <location>
        <position position="72"/>
    </location>
</feature>
<accession>A0A6J4KEI2</accession>
<dbReference type="AlphaFoldDB" id="A0A6J4KEI2"/>
<reference evidence="2" key="1">
    <citation type="submission" date="2020-02" db="EMBL/GenBank/DDBJ databases">
        <authorList>
            <person name="Meier V. D."/>
        </authorList>
    </citation>
    <scope>NUCLEOTIDE SEQUENCE</scope>
    <source>
        <strain evidence="2">AVDCRST_MAG56</strain>
    </source>
</reference>
<sequence>CFGLPLRRVAPSKANTATRKMARIRTRTERRTRTTPRPRNRKNLPCRPIRRQPAHLPPIRCIPTPTEKPIPI</sequence>
<protein>
    <submittedName>
        <fullName evidence="2">Uncharacterized protein</fullName>
    </submittedName>
</protein>